<evidence type="ECO:0000313" key="3">
    <source>
        <dbReference type="Proteomes" id="UP000796761"/>
    </source>
</evidence>
<proteinExistence type="predicted"/>
<gene>
    <name evidence="2" type="ORF">HGM15179_000526</name>
</gene>
<name>A0A8K1LTT1_9PASS</name>
<evidence type="ECO:0000256" key="1">
    <source>
        <dbReference type="SAM" id="MobiDB-lite"/>
    </source>
</evidence>
<dbReference type="EMBL" id="SWJQ01000009">
    <property type="protein sequence ID" value="TRZ26585.1"/>
    <property type="molecule type" value="Genomic_DNA"/>
</dbReference>
<feature type="region of interest" description="Disordered" evidence="1">
    <location>
        <begin position="78"/>
        <end position="100"/>
    </location>
</feature>
<keyword evidence="3" id="KW-1185">Reference proteome</keyword>
<comment type="caution">
    <text evidence="2">The sequence shown here is derived from an EMBL/GenBank/DDBJ whole genome shotgun (WGS) entry which is preliminary data.</text>
</comment>
<dbReference type="AlphaFoldDB" id="A0A8K1LTT1"/>
<reference evidence="2" key="1">
    <citation type="submission" date="2019-04" db="EMBL/GenBank/DDBJ databases">
        <title>Genome assembly of Zosterops borbonicus 15179.</title>
        <authorList>
            <person name="Leroy T."/>
            <person name="Anselmetti Y."/>
            <person name="Tilak M.-K."/>
            <person name="Nabholz B."/>
        </authorList>
    </citation>
    <scope>NUCLEOTIDE SEQUENCE</scope>
    <source>
        <strain evidence="2">HGM_15179</strain>
        <tissue evidence="2">Muscle</tissue>
    </source>
</reference>
<protein>
    <submittedName>
        <fullName evidence="2">Uncharacterized protein</fullName>
    </submittedName>
</protein>
<dbReference type="OrthoDB" id="9219298at2759"/>
<organism evidence="2 3">
    <name type="scientific">Zosterops borbonicus</name>
    <dbReference type="NCBI Taxonomy" id="364589"/>
    <lineage>
        <taxon>Eukaryota</taxon>
        <taxon>Metazoa</taxon>
        <taxon>Chordata</taxon>
        <taxon>Craniata</taxon>
        <taxon>Vertebrata</taxon>
        <taxon>Euteleostomi</taxon>
        <taxon>Archelosauria</taxon>
        <taxon>Archosauria</taxon>
        <taxon>Dinosauria</taxon>
        <taxon>Saurischia</taxon>
        <taxon>Theropoda</taxon>
        <taxon>Coelurosauria</taxon>
        <taxon>Aves</taxon>
        <taxon>Neognathae</taxon>
        <taxon>Neoaves</taxon>
        <taxon>Telluraves</taxon>
        <taxon>Australaves</taxon>
        <taxon>Passeriformes</taxon>
        <taxon>Sylvioidea</taxon>
        <taxon>Zosteropidae</taxon>
        <taxon>Zosterops</taxon>
    </lineage>
</organism>
<dbReference type="Proteomes" id="UP000796761">
    <property type="component" value="Unassembled WGS sequence"/>
</dbReference>
<sequence>MPVISRMDLPLAKAVTTRNGSNISVRTYLRRKINDSTDVIALGVEDTKVSGGSGTGVETPVQPVKTMVKQLCPCSPWKTTGMQRSTHSPWRRPLSEQVDA</sequence>
<evidence type="ECO:0000313" key="2">
    <source>
        <dbReference type="EMBL" id="TRZ26585.1"/>
    </source>
</evidence>
<accession>A0A8K1LTT1</accession>
<feature type="compositionally biased region" description="Polar residues" evidence="1">
    <location>
        <begin position="78"/>
        <end position="88"/>
    </location>
</feature>